<dbReference type="PANTHER" id="PTHR43214:SF41">
    <property type="entry name" value="NITRATE_NITRITE RESPONSE REGULATOR PROTEIN NARP"/>
    <property type="match status" value="1"/>
</dbReference>
<keyword evidence="4" id="KW-0804">Transcription</keyword>
<evidence type="ECO:0000313" key="9">
    <source>
        <dbReference type="Proteomes" id="UP000288002"/>
    </source>
</evidence>
<dbReference type="PROSITE" id="PS50043">
    <property type="entry name" value="HTH_LUXR_2"/>
    <property type="match status" value="1"/>
</dbReference>
<evidence type="ECO:0000259" key="6">
    <source>
        <dbReference type="PROSITE" id="PS50043"/>
    </source>
</evidence>
<proteinExistence type="predicted"/>
<dbReference type="SUPFAM" id="SSF46894">
    <property type="entry name" value="C-terminal effector domain of the bipartite response regulators"/>
    <property type="match status" value="1"/>
</dbReference>
<sequence length="247" mass="27353">MLVGDVFRCKCQIALMCHQVDDYAIVRALKIRTAKLDLPMNKVLIVDDHPVIRLAVRMLMERHGYEVIAETDNGVDALQLARDQMPDIVILDIGIPKLDGLEVIARLNSTAMPLKVLVLTSQAPGHFSMRCMQSGAAGYVCKQQDLTELLSAIKAVLSGYSYFPNQALHTVRTSLGNASEADMVDRLSGREMMVLQQLARGKTNKEIADGMFLSNKTVSTYKTRLLLKLNARSLVDLIELAQRNGLV</sequence>
<dbReference type="InterPro" id="IPR058245">
    <property type="entry name" value="NreC/VraR/RcsB-like_REC"/>
</dbReference>
<evidence type="ECO:0000256" key="2">
    <source>
        <dbReference type="ARBA" id="ARBA00023015"/>
    </source>
</evidence>
<dbReference type="InterPro" id="IPR039420">
    <property type="entry name" value="WalR-like"/>
</dbReference>
<dbReference type="GO" id="GO:0000160">
    <property type="term" value="P:phosphorelay signal transduction system"/>
    <property type="evidence" value="ECO:0007669"/>
    <property type="project" value="InterPro"/>
</dbReference>
<dbReference type="SMART" id="SM00421">
    <property type="entry name" value="HTH_LUXR"/>
    <property type="match status" value="1"/>
</dbReference>
<comment type="caution">
    <text evidence="8">The sequence shown here is derived from an EMBL/GenBank/DDBJ whole genome shotgun (WGS) entry which is preliminary data.</text>
</comment>
<dbReference type="EMBL" id="MKWS01000003">
    <property type="protein sequence ID" value="RVD78820.1"/>
    <property type="molecule type" value="Genomic_DNA"/>
</dbReference>
<feature type="modified residue" description="4-aspartylphosphate" evidence="5">
    <location>
        <position position="92"/>
    </location>
</feature>
<dbReference type="InterPro" id="IPR016032">
    <property type="entry name" value="Sig_transdc_resp-reg_C-effctor"/>
</dbReference>
<dbReference type="Pfam" id="PF00196">
    <property type="entry name" value="GerE"/>
    <property type="match status" value="1"/>
</dbReference>
<organism evidence="8 9">
    <name type="scientific">Pseudomonas koreensis</name>
    <dbReference type="NCBI Taxonomy" id="198620"/>
    <lineage>
        <taxon>Bacteria</taxon>
        <taxon>Pseudomonadati</taxon>
        <taxon>Pseudomonadota</taxon>
        <taxon>Gammaproteobacteria</taxon>
        <taxon>Pseudomonadales</taxon>
        <taxon>Pseudomonadaceae</taxon>
        <taxon>Pseudomonas</taxon>
    </lineage>
</organism>
<dbReference type="CDD" id="cd17535">
    <property type="entry name" value="REC_NarL-like"/>
    <property type="match status" value="1"/>
</dbReference>
<dbReference type="InterPro" id="IPR011006">
    <property type="entry name" value="CheY-like_superfamily"/>
</dbReference>
<dbReference type="InterPro" id="IPR000792">
    <property type="entry name" value="Tscrpt_reg_LuxR_C"/>
</dbReference>
<dbReference type="Proteomes" id="UP000288002">
    <property type="component" value="Unassembled WGS sequence"/>
</dbReference>
<dbReference type="AlphaFoldDB" id="A0AA94EQU8"/>
<evidence type="ECO:0000256" key="5">
    <source>
        <dbReference type="PROSITE-ProRule" id="PRU00169"/>
    </source>
</evidence>
<dbReference type="CDD" id="cd06170">
    <property type="entry name" value="LuxR_C_like"/>
    <property type="match status" value="1"/>
</dbReference>
<dbReference type="GO" id="GO:0006355">
    <property type="term" value="P:regulation of DNA-templated transcription"/>
    <property type="evidence" value="ECO:0007669"/>
    <property type="project" value="InterPro"/>
</dbReference>
<dbReference type="GO" id="GO:0003677">
    <property type="term" value="F:DNA binding"/>
    <property type="evidence" value="ECO:0007669"/>
    <property type="project" value="UniProtKB-KW"/>
</dbReference>
<feature type="domain" description="Response regulatory" evidence="7">
    <location>
        <begin position="42"/>
        <end position="157"/>
    </location>
</feature>
<evidence type="ECO:0000313" key="8">
    <source>
        <dbReference type="EMBL" id="RVD78820.1"/>
    </source>
</evidence>
<protein>
    <submittedName>
        <fullName evidence="8">Response regulator protein</fullName>
    </submittedName>
</protein>
<dbReference type="PANTHER" id="PTHR43214">
    <property type="entry name" value="TWO-COMPONENT RESPONSE REGULATOR"/>
    <property type="match status" value="1"/>
</dbReference>
<dbReference type="InterPro" id="IPR001789">
    <property type="entry name" value="Sig_transdc_resp-reg_receiver"/>
</dbReference>
<dbReference type="SMART" id="SM00448">
    <property type="entry name" value="REC"/>
    <property type="match status" value="1"/>
</dbReference>
<evidence type="ECO:0000256" key="3">
    <source>
        <dbReference type="ARBA" id="ARBA00023125"/>
    </source>
</evidence>
<dbReference type="PRINTS" id="PR00038">
    <property type="entry name" value="HTHLUXR"/>
</dbReference>
<accession>A0AA94EQU8</accession>
<name>A0AA94EQU8_9PSED</name>
<feature type="domain" description="HTH luxR-type" evidence="6">
    <location>
        <begin position="180"/>
        <end position="245"/>
    </location>
</feature>
<dbReference type="Gene3D" id="3.40.50.2300">
    <property type="match status" value="1"/>
</dbReference>
<keyword evidence="3" id="KW-0238">DNA-binding</keyword>
<dbReference type="Pfam" id="PF00072">
    <property type="entry name" value="Response_reg"/>
    <property type="match status" value="1"/>
</dbReference>
<reference evidence="8 9" key="1">
    <citation type="submission" date="2016-10" db="EMBL/GenBank/DDBJ databases">
        <title>Search of new enzymes for the oxidation of sulfur compounds.</title>
        <authorList>
            <person name="Novo A."/>
            <person name="Moreira I.S."/>
            <person name="Castro P.M."/>
        </authorList>
    </citation>
    <scope>NUCLEOTIDE SEQUENCE [LARGE SCALE GENOMIC DNA]</scope>
    <source>
        <strain evidence="8 9">A9</strain>
    </source>
</reference>
<evidence type="ECO:0000256" key="1">
    <source>
        <dbReference type="ARBA" id="ARBA00022553"/>
    </source>
</evidence>
<gene>
    <name evidence="8" type="ORF">A9HBioS_1323</name>
</gene>
<dbReference type="PROSITE" id="PS50110">
    <property type="entry name" value="RESPONSE_REGULATORY"/>
    <property type="match status" value="1"/>
</dbReference>
<evidence type="ECO:0000256" key="4">
    <source>
        <dbReference type="ARBA" id="ARBA00023163"/>
    </source>
</evidence>
<evidence type="ECO:0000259" key="7">
    <source>
        <dbReference type="PROSITE" id="PS50110"/>
    </source>
</evidence>
<keyword evidence="1 5" id="KW-0597">Phosphoprotein</keyword>
<dbReference type="SUPFAM" id="SSF52172">
    <property type="entry name" value="CheY-like"/>
    <property type="match status" value="1"/>
</dbReference>
<dbReference type="PROSITE" id="PS00622">
    <property type="entry name" value="HTH_LUXR_1"/>
    <property type="match status" value="1"/>
</dbReference>
<keyword evidence="2" id="KW-0805">Transcription regulation</keyword>